<evidence type="ECO:0000256" key="5">
    <source>
        <dbReference type="ARBA" id="ARBA00023136"/>
    </source>
</evidence>
<dbReference type="InterPro" id="IPR006629">
    <property type="entry name" value="LITAF"/>
</dbReference>
<keyword evidence="7" id="KW-0812">Transmembrane</keyword>
<comment type="similarity">
    <text evidence="2">Belongs to the CDIP1/LITAF family.</text>
</comment>
<evidence type="ECO:0000256" key="3">
    <source>
        <dbReference type="ARBA" id="ARBA00022723"/>
    </source>
</evidence>
<evidence type="ECO:0000256" key="1">
    <source>
        <dbReference type="ARBA" id="ARBA00004170"/>
    </source>
</evidence>
<evidence type="ECO:0000313" key="9">
    <source>
        <dbReference type="EMBL" id="KAK3321744.1"/>
    </source>
</evidence>
<protein>
    <recommendedName>
        <fullName evidence="8">LITAF domain-containing protein</fullName>
    </recommendedName>
</protein>
<dbReference type="Pfam" id="PF10601">
    <property type="entry name" value="zf-LITAF-like"/>
    <property type="match status" value="1"/>
</dbReference>
<dbReference type="AlphaFoldDB" id="A0AAE0IAW9"/>
<evidence type="ECO:0000256" key="2">
    <source>
        <dbReference type="ARBA" id="ARBA00005975"/>
    </source>
</evidence>
<feature type="compositionally biased region" description="Polar residues" evidence="6">
    <location>
        <begin position="71"/>
        <end position="87"/>
    </location>
</feature>
<keyword evidence="4" id="KW-0862">Zinc</keyword>
<reference evidence="9" key="1">
    <citation type="journal article" date="2023" name="Mol. Phylogenet. Evol.">
        <title>Genome-scale phylogeny and comparative genomics of the fungal order Sordariales.</title>
        <authorList>
            <person name="Hensen N."/>
            <person name="Bonometti L."/>
            <person name="Westerberg I."/>
            <person name="Brannstrom I.O."/>
            <person name="Guillou S."/>
            <person name="Cros-Aarteil S."/>
            <person name="Calhoun S."/>
            <person name="Haridas S."/>
            <person name="Kuo A."/>
            <person name="Mondo S."/>
            <person name="Pangilinan J."/>
            <person name="Riley R."/>
            <person name="LaButti K."/>
            <person name="Andreopoulos B."/>
            <person name="Lipzen A."/>
            <person name="Chen C."/>
            <person name="Yan M."/>
            <person name="Daum C."/>
            <person name="Ng V."/>
            <person name="Clum A."/>
            <person name="Steindorff A."/>
            <person name="Ohm R.A."/>
            <person name="Martin F."/>
            <person name="Silar P."/>
            <person name="Natvig D.O."/>
            <person name="Lalanne C."/>
            <person name="Gautier V."/>
            <person name="Ament-Velasquez S.L."/>
            <person name="Kruys A."/>
            <person name="Hutchinson M.I."/>
            <person name="Powell A.J."/>
            <person name="Barry K."/>
            <person name="Miller A.N."/>
            <person name="Grigoriev I.V."/>
            <person name="Debuchy R."/>
            <person name="Gladieux P."/>
            <person name="Hiltunen Thoren M."/>
            <person name="Johannesson H."/>
        </authorList>
    </citation>
    <scope>NUCLEOTIDE SEQUENCE</scope>
    <source>
        <strain evidence="9">CBS 118394</strain>
    </source>
</reference>
<dbReference type="SMART" id="SM00714">
    <property type="entry name" value="LITAF"/>
    <property type="match status" value="1"/>
</dbReference>
<dbReference type="GO" id="GO:0016020">
    <property type="term" value="C:membrane"/>
    <property type="evidence" value="ECO:0007669"/>
    <property type="project" value="UniProtKB-SubCell"/>
</dbReference>
<evidence type="ECO:0000313" key="10">
    <source>
        <dbReference type="Proteomes" id="UP001283341"/>
    </source>
</evidence>
<organism evidence="9 10">
    <name type="scientific">Apodospora peruviana</name>
    <dbReference type="NCBI Taxonomy" id="516989"/>
    <lineage>
        <taxon>Eukaryota</taxon>
        <taxon>Fungi</taxon>
        <taxon>Dikarya</taxon>
        <taxon>Ascomycota</taxon>
        <taxon>Pezizomycotina</taxon>
        <taxon>Sordariomycetes</taxon>
        <taxon>Sordariomycetidae</taxon>
        <taxon>Sordariales</taxon>
        <taxon>Lasiosphaeriaceae</taxon>
        <taxon>Apodospora</taxon>
    </lineage>
</organism>
<feature type="region of interest" description="Disordered" evidence="6">
    <location>
        <begin position="188"/>
        <end position="211"/>
    </location>
</feature>
<keyword evidence="10" id="KW-1185">Reference proteome</keyword>
<dbReference type="InterPro" id="IPR037519">
    <property type="entry name" value="LITAF_fam"/>
</dbReference>
<feature type="compositionally biased region" description="Polar residues" evidence="6">
    <location>
        <begin position="15"/>
        <end position="27"/>
    </location>
</feature>
<feature type="compositionally biased region" description="Low complexity" evidence="6">
    <location>
        <begin position="54"/>
        <end position="70"/>
    </location>
</feature>
<reference evidence="9" key="2">
    <citation type="submission" date="2023-06" db="EMBL/GenBank/DDBJ databases">
        <authorList>
            <consortium name="Lawrence Berkeley National Laboratory"/>
            <person name="Haridas S."/>
            <person name="Hensen N."/>
            <person name="Bonometti L."/>
            <person name="Westerberg I."/>
            <person name="Brannstrom I.O."/>
            <person name="Guillou S."/>
            <person name="Cros-Aarteil S."/>
            <person name="Calhoun S."/>
            <person name="Kuo A."/>
            <person name="Mondo S."/>
            <person name="Pangilinan J."/>
            <person name="Riley R."/>
            <person name="Labutti K."/>
            <person name="Andreopoulos B."/>
            <person name="Lipzen A."/>
            <person name="Chen C."/>
            <person name="Yanf M."/>
            <person name="Daum C."/>
            <person name="Ng V."/>
            <person name="Clum A."/>
            <person name="Steindorff A."/>
            <person name="Ohm R."/>
            <person name="Martin F."/>
            <person name="Silar P."/>
            <person name="Natvig D."/>
            <person name="Lalanne C."/>
            <person name="Gautier V."/>
            <person name="Ament-Velasquez S.L."/>
            <person name="Kruys A."/>
            <person name="Hutchinson M.I."/>
            <person name="Powell A.J."/>
            <person name="Barry K."/>
            <person name="Miller A.N."/>
            <person name="Grigoriev I.V."/>
            <person name="Debuchy R."/>
            <person name="Gladieux P."/>
            <person name="Thoren M.H."/>
            <person name="Johannesson H."/>
        </authorList>
    </citation>
    <scope>NUCLEOTIDE SEQUENCE</scope>
    <source>
        <strain evidence="9">CBS 118394</strain>
    </source>
</reference>
<dbReference type="Proteomes" id="UP001283341">
    <property type="component" value="Unassembled WGS sequence"/>
</dbReference>
<dbReference type="PANTHER" id="PTHR23292">
    <property type="entry name" value="LIPOPOLYSACCHARIDE-INDUCED TUMOR NECROSIS FACTOR-ALPHA FACTOR"/>
    <property type="match status" value="1"/>
</dbReference>
<accession>A0AAE0IAW9</accession>
<sequence>MEPATSTVAPEAKAPTTSSPNGVQHSQDAAAPEEMELTAVTSPAPPPAYDEHTTPAPAVTSTSTPQQPQTEGTRASPGQSAAQQSRPENYVVRLEDLKETPDFIDCPYCHSRQKTNVVKNDTSQTTLAALFCCLFCGVITVCIPIMCHWFADIDHHCSGCHKRVAHMPHDGKMEAVLPRPEGTPMYAPSQFAPMSAQPQQTSSKVEGPVNV</sequence>
<name>A0AAE0IAW9_9PEZI</name>
<feature type="region of interest" description="Disordered" evidence="6">
    <location>
        <begin position="1"/>
        <end position="88"/>
    </location>
</feature>
<evidence type="ECO:0000256" key="6">
    <source>
        <dbReference type="SAM" id="MobiDB-lite"/>
    </source>
</evidence>
<dbReference type="PANTHER" id="PTHR23292:SF6">
    <property type="entry name" value="FI16602P1-RELATED"/>
    <property type="match status" value="1"/>
</dbReference>
<evidence type="ECO:0000259" key="8">
    <source>
        <dbReference type="PROSITE" id="PS51837"/>
    </source>
</evidence>
<dbReference type="GO" id="GO:0008270">
    <property type="term" value="F:zinc ion binding"/>
    <property type="evidence" value="ECO:0007669"/>
    <property type="project" value="TreeGrafter"/>
</dbReference>
<keyword evidence="3" id="KW-0479">Metal-binding</keyword>
<proteinExistence type="inferred from homology"/>
<comment type="subcellular location">
    <subcellularLocation>
        <location evidence="1">Membrane</location>
        <topology evidence="1">Peripheral membrane protein</topology>
    </subcellularLocation>
</comment>
<evidence type="ECO:0000256" key="4">
    <source>
        <dbReference type="ARBA" id="ARBA00022833"/>
    </source>
</evidence>
<dbReference type="EMBL" id="JAUEDM010000003">
    <property type="protein sequence ID" value="KAK3321744.1"/>
    <property type="molecule type" value="Genomic_DNA"/>
</dbReference>
<feature type="domain" description="LITAF" evidence="8">
    <location>
        <begin position="86"/>
        <end position="169"/>
    </location>
</feature>
<gene>
    <name evidence="9" type="ORF">B0H66DRAFT_552556</name>
</gene>
<keyword evidence="5 7" id="KW-0472">Membrane</keyword>
<comment type="caution">
    <text evidence="9">The sequence shown here is derived from an EMBL/GenBank/DDBJ whole genome shotgun (WGS) entry which is preliminary data.</text>
</comment>
<dbReference type="PROSITE" id="PS51837">
    <property type="entry name" value="LITAF"/>
    <property type="match status" value="1"/>
</dbReference>
<evidence type="ECO:0000256" key="7">
    <source>
        <dbReference type="SAM" id="Phobius"/>
    </source>
</evidence>
<keyword evidence="7" id="KW-1133">Transmembrane helix</keyword>
<feature type="transmembrane region" description="Helical" evidence="7">
    <location>
        <begin position="127"/>
        <end position="151"/>
    </location>
</feature>